<keyword evidence="2" id="KW-1185">Reference proteome</keyword>
<organism evidence="1 2">
    <name type="scientific">Dendrobium catenatum</name>
    <dbReference type="NCBI Taxonomy" id="906689"/>
    <lineage>
        <taxon>Eukaryota</taxon>
        <taxon>Viridiplantae</taxon>
        <taxon>Streptophyta</taxon>
        <taxon>Embryophyta</taxon>
        <taxon>Tracheophyta</taxon>
        <taxon>Spermatophyta</taxon>
        <taxon>Magnoliopsida</taxon>
        <taxon>Liliopsida</taxon>
        <taxon>Asparagales</taxon>
        <taxon>Orchidaceae</taxon>
        <taxon>Epidendroideae</taxon>
        <taxon>Malaxideae</taxon>
        <taxon>Dendrobiinae</taxon>
        <taxon>Dendrobium</taxon>
    </lineage>
</organism>
<protein>
    <submittedName>
        <fullName evidence="1">Uncharacterized protein</fullName>
    </submittedName>
</protein>
<dbReference type="EMBL" id="KZ503897">
    <property type="protein sequence ID" value="PKU60693.1"/>
    <property type="molecule type" value="Genomic_DNA"/>
</dbReference>
<accession>A0A2I0VBA8</accession>
<evidence type="ECO:0000313" key="2">
    <source>
        <dbReference type="Proteomes" id="UP000233837"/>
    </source>
</evidence>
<dbReference type="AlphaFoldDB" id="A0A2I0VBA8"/>
<sequence>MSQVAAIWIEGNNTTGVAERDIILTSHSSTYRKIKHYFGCYDPLQYPILFPNGEVG</sequence>
<dbReference type="Proteomes" id="UP000233837">
    <property type="component" value="Unassembled WGS sequence"/>
</dbReference>
<dbReference type="STRING" id="906689.A0A2I0VBA8"/>
<gene>
    <name evidence="1" type="ORF">MA16_Dca022607</name>
</gene>
<name>A0A2I0VBA8_9ASPA</name>
<reference evidence="1 2" key="2">
    <citation type="journal article" date="2017" name="Nature">
        <title>The Apostasia genome and the evolution of orchids.</title>
        <authorList>
            <person name="Zhang G.Q."/>
            <person name="Liu K.W."/>
            <person name="Li Z."/>
            <person name="Lohaus R."/>
            <person name="Hsiao Y.Y."/>
            <person name="Niu S.C."/>
            <person name="Wang J.Y."/>
            <person name="Lin Y.C."/>
            <person name="Xu Q."/>
            <person name="Chen L.J."/>
            <person name="Yoshida K."/>
            <person name="Fujiwara S."/>
            <person name="Wang Z.W."/>
            <person name="Zhang Y.Q."/>
            <person name="Mitsuda N."/>
            <person name="Wang M."/>
            <person name="Liu G.H."/>
            <person name="Pecoraro L."/>
            <person name="Huang H.X."/>
            <person name="Xiao X.J."/>
            <person name="Lin M."/>
            <person name="Wu X.Y."/>
            <person name="Wu W.L."/>
            <person name="Chen Y.Y."/>
            <person name="Chang S.B."/>
            <person name="Sakamoto S."/>
            <person name="Ohme-Takagi M."/>
            <person name="Yagi M."/>
            <person name="Zeng S.J."/>
            <person name="Shen C.Y."/>
            <person name="Yeh C.M."/>
            <person name="Luo Y.B."/>
            <person name="Tsai W.C."/>
            <person name="Van de Peer Y."/>
            <person name="Liu Z.J."/>
        </authorList>
    </citation>
    <scope>NUCLEOTIDE SEQUENCE [LARGE SCALE GENOMIC DNA]</scope>
    <source>
        <tissue evidence="1">The whole plant</tissue>
    </source>
</reference>
<proteinExistence type="predicted"/>
<reference evidence="1 2" key="1">
    <citation type="journal article" date="2016" name="Sci. Rep.">
        <title>The Dendrobium catenatum Lindl. genome sequence provides insights into polysaccharide synthase, floral development and adaptive evolution.</title>
        <authorList>
            <person name="Zhang G.Q."/>
            <person name="Xu Q."/>
            <person name="Bian C."/>
            <person name="Tsai W.C."/>
            <person name="Yeh C.M."/>
            <person name="Liu K.W."/>
            <person name="Yoshida K."/>
            <person name="Zhang L.S."/>
            <person name="Chang S.B."/>
            <person name="Chen F."/>
            <person name="Shi Y."/>
            <person name="Su Y.Y."/>
            <person name="Zhang Y.Q."/>
            <person name="Chen L.J."/>
            <person name="Yin Y."/>
            <person name="Lin M."/>
            <person name="Huang H."/>
            <person name="Deng H."/>
            <person name="Wang Z.W."/>
            <person name="Zhu S.L."/>
            <person name="Zhao X."/>
            <person name="Deng C."/>
            <person name="Niu S.C."/>
            <person name="Huang J."/>
            <person name="Wang M."/>
            <person name="Liu G.H."/>
            <person name="Yang H.J."/>
            <person name="Xiao X.J."/>
            <person name="Hsiao Y.Y."/>
            <person name="Wu W.L."/>
            <person name="Chen Y.Y."/>
            <person name="Mitsuda N."/>
            <person name="Ohme-Takagi M."/>
            <person name="Luo Y.B."/>
            <person name="Van de Peer Y."/>
            <person name="Liu Z.J."/>
        </authorList>
    </citation>
    <scope>NUCLEOTIDE SEQUENCE [LARGE SCALE GENOMIC DNA]</scope>
    <source>
        <tissue evidence="1">The whole plant</tissue>
    </source>
</reference>
<evidence type="ECO:0000313" key="1">
    <source>
        <dbReference type="EMBL" id="PKU60693.1"/>
    </source>
</evidence>